<name>A0A553N6N2_TIGCA</name>
<evidence type="ECO:0000256" key="2">
    <source>
        <dbReference type="SAM" id="MobiDB-lite"/>
    </source>
</evidence>
<feature type="region of interest" description="Disordered" evidence="2">
    <location>
        <begin position="277"/>
        <end position="392"/>
    </location>
</feature>
<feature type="compositionally biased region" description="Low complexity" evidence="2">
    <location>
        <begin position="207"/>
        <end position="222"/>
    </location>
</feature>
<accession>A0A553N6N2</accession>
<proteinExistence type="predicted"/>
<sequence length="1140" mass="127903">MSPPKQSSQGLPNHHQYYRDYPEPVDSSYPSSPIERYSQDVIIGLDNQSHCQTHAHLPPTSSFGFAHHLHANHSQPPVRLQRTASMQSNATGTNRSSLQGSSLDFHNLSQDSGVISPSPHPSSSTFLGSFDRGVNITPSPQIGVKLKSDVGQHCPTHQLGLPFPPGEFGPPPLPPRKVNPAQWMARNPDSPGPNRDWDDLSQLGRNSSSFGSNKSGASSSWRSHLMQRAENQRLSLFGTSGGSSSSDETEDIAHNATIEACYPINRAQLEQWHGSPLTVKPVGVDKPPPPPPRDPRRRLQVIRGPPRPNAARPVSFSFETQENNWINNERTKQNENLSDPRIQPWQRSTSEQNIAPIVMPVNSSPPLPPSHFGDEFDVQPRSRRPVQLQKSLPPKTALDECDRANHFHRSQPSLLNLPPMQNPPAEYWKSPPPMHSINYLMHEKTRMVLSDQSRDASPQRPLRKKQAMSESKKRVMRSQDSALHSSSLVATSCSSMEKCGKSSPSSISSRDSGCSEAKSVSNRESRPLSAVWEKHESNIDKENSPPVKEMSPPRSFAHDPGFSTKNRRSKFREALNELEDVISGIQQDQDLLDRAERRDLPTAHQMLIAQARERFQVPSEENSRLDDDSNEAFSDMDNFMNWNTSSSFENLPSLGGSPAPVRPRSRTPASRRSGVIDKKTDDMLYRVIRSNNRPIPEVGNPISKVNFSYLENTPGLNPATSTNASSVSEFSFYRPEPDTHVDDVQYRKIRHANSSTITDPQSKFGIPKEEVLPCSERDYLHAVPNDKKYRSTFNAMRNPDVVKDDLAFRNLRKDSNLSEPSALGIVKDPNVDENVHSCWLHRRLESEYKDQVDPNEMAPYVFYPKKNQTLLKALSEHIAQVIRKQSHSSSAQGDPNEVVFSYEDLRDPEIMKAVKQSLDIQESEEDILREEQEKLEWKGKNVFDLLTANIDEILQRKRLKNQNQHNPSHPTKGDHHPEQSNEASPTGNIDMPEESSGSVQMPDVIVQHCMLEHSPAVHACFQTKMGDFPKEDGDQSKSTDEHLSDLPLSSRLTSLKNSKEPPKLKLLSLIENMRESEREMERAASLSDDLTQESDKLEQNLPDPNTPQLGEDSVSRGPHEEDEEDNDPSIDEGNQASALF</sequence>
<evidence type="ECO:0000256" key="1">
    <source>
        <dbReference type="SAM" id="Coils"/>
    </source>
</evidence>
<evidence type="ECO:0000313" key="4">
    <source>
        <dbReference type="Proteomes" id="UP000318571"/>
    </source>
</evidence>
<gene>
    <name evidence="3" type="ORF">TCAL_17191</name>
</gene>
<comment type="caution">
    <text evidence="3">The sequence shown here is derived from an EMBL/GenBank/DDBJ whole genome shotgun (WGS) entry which is preliminary data.</text>
</comment>
<dbReference type="EMBL" id="VCGU01000459">
    <property type="protein sequence ID" value="TRY61053.1"/>
    <property type="molecule type" value="Genomic_DNA"/>
</dbReference>
<dbReference type="Proteomes" id="UP000318571">
    <property type="component" value="Chromosome 8"/>
</dbReference>
<organism evidence="3 4">
    <name type="scientific">Tigriopus californicus</name>
    <name type="common">Marine copepod</name>
    <dbReference type="NCBI Taxonomy" id="6832"/>
    <lineage>
        <taxon>Eukaryota</taxon>
        <taxon>Metazoa</taxon>
        <taxon>Ecdysozoa</taxon>
        <taxon>Arthropoda</taxon>
        <taxon>Crustacea</taxon>
        <taxon>Multicrustacea</taxon>
        <taxon>Hexanauplia</taxon>
        <taxon>Copepoda</taxon>
        <taxon>Harpacticoida</taxon>
        <taxon>Harpacticidae</taxon>
        <taxon>Tigriopus</taxon>
    </lineage>
</organism>
<feature type="compositionally biased region" description="Polar residues" evidence="2">
    <location>
        <begin position="478"/>
        <end position="495"/>
    </location>
</feature>
<feature type="region of interest" description="Disordered" evidence="2">
    <location>
        <begin position="1"/>
        <end position="35"/>
    </location>
</feature>
<feature type="region of interest" description="Disordered" evidence="2">
    <location>
        <begin position="84"/>
        <end position="123"/>
    </location>
</feature>
<feature type="compositionally biased region" description="Basic and acidic residues" evidence="2">
    <location>
        <begin position="1030"/>
        <end position="1044"/>
    </location>
</feature>
<feature type="compositionally biased region" description="Acidic residues" evidence="2">
    <location>
        <begin position="1120"/>
        <end position="1130"/>
    </location>
</feature>
<feature type="region of interest" description="Disordered" evidence="2">
    <location>
        <begin position="153"/>
        <end position="222"/>
    </location>
</feature>
<dbReference type="AlphaFoldDB" id="A0A553N6N2"/>
<feature type="region of interest" description="Disordered" evidence="2">
    <location>
        <begin position="1075"/>
        <end position="1140"/>
    </location>
</feature>
<feature type="region of interest" description="Disordered" evidence="2">
    <location>
        <begin position="650"/>
        <end position="673"/>
    </location>
</feature>
<feature type="region of interest" description="Disordered" evidence="2">
    <location>
        <begin position="449"/>
        <end position="565"/>
    </location>
</feature>
<feature type="region of interest" description="Disordered" evidence="2">
    <location>
        <begin position="1030"/>
        <end position="1059"/>
    </location>
</feature>
<reference evidence="3 4" key="1">
    <citation type="journal article" date="2018" name="Nat. Ecol. Evol.">
        <title>Genomic signatures of mitonuclear coevolution across populations of Tigriopus californicus.</title>
        <authorList>
            <person name="Barreto F.S."/>
            <person name="Watson E.T."/>
            <person name="Lima T.G."/>
            <person name="Willett C.S."/>
            <person name="Edmands S."/>
            <person name="Li W."/>
            <person name="Burton R.S."/>
        </authorList>
    </citation>
    <scope>NUCLEOTIDE SEQUENCE [LARGE SCALE GENOMIC DNA]</scope>
    <source>
        <strain evidence="3 4">San Diego</strain>
    </source>
</reference>
<feature type="compositionally biased region" description="Polar residues" evidence="2">
    <location>
        <begin position="1"/>
        <end position="11"/>
    </location>
</feature>
<feature type="compositionally biased region" description="Basic and acidic residues" evidence="2">
    <location>
        <begin position="617"/>
        <end position="627"/>
    </location>
</feature>
<feature type="compositionally biased region" description="Basic and acidic residues" evidence="2">
    <location>
        <begin position="521"/>
        <end position="543"/>
    </location>
</feature>
<evidence type="ECO:0000313" key="3">
    <source>
        <dbReference type="EMBL" id="TRY61053.1"/>
    </source>
</evidence>
<keyword evidence="1" id="KW-0175">Coiled coil</keyword>
<protein>
    <submittedName>
        <fullName evidence="3">Uncharacterized protein</fullName>
    </submittedName>
</protein>
<feature type="region of interest" description="Disordered" evidence="2">
    <location>
        <begin position="617"/>
        <end position="638"/>
    </location>
</feature>
<feature type="compositionally biased region" description="Polar residues" evidence="2">
    <location>
        <begin position="317"/>
        <end position="328"/>
    </location>
</feature>
<feature type="compositionally biased region" description="Pro residues" evidence="2">
    <location>
        <begin position="162"/>
        <end position="177"/>
    </location>
</feature>
<feature type="compositionally biased region" description="Low complexity" evidence="2">
    <location>
        <begin position="502"/>
        <end position="515"/>
    </location>
</feature>
<keyword evidence="4" id="KW-1185">Reference proteome</keyword>
<feature type="region of interest" description="Disordered" evidence="2">
    <location>
        <begin position="960"/>
        <end position="998"/>
    </location>
</feature>
<feature type="coiled-coil region" evidence="1">
    <location>
        <begin position="911"/>
        <end position="940"/>
    </location>
</feature>